<evidence type="ECO:0000313" key="2">
    <source>
        <dbReference type="Proteomes" id="UP000076532"/>
    </source>
</evidence>
<dbReference type="OrthoDB" id="5599163at2759"/>
<evidence type="ECO:0000313" key="1">
    <source>
        <dbReference type="EMBL" id="KZP33324.1"/>
    </source>
</evidence>
<proteinExistence type="predicted"/>
<reference evidence="1 2" key="1">
    <citation type="journal article" date="2016" name="Mol. Biol. Evol.">
        <title>Comparative Genomics of Early-Diverging Mushroom-Forming Fungi Provides Insights into the Origins of Lignocellulose Decay Capabilities.</title>
        <authorList>
            <person name="Nagy L.G."/>
            <person name="Riley R."/>
            <person name="Tritt A."/>
            <person name="Adam C."/>
            <person name="Daum C."/>
            <person name="Floudas D."/>
            <person name="Sun H."/>
            <person name="Yadav J.S."/>
            <person name="Pangilinan J."/>
            <person name="Larsson K.H."/>
            <person name="Matsuura K."/>
            <person name="Barry K."/>
            <person name="Labutti K."/>
            <person name="Kuo R."/>
            <person name="Ohm R.A."/>
            <person name="Bhattacharya S.S."/>
            <person name="Shirouzu T."/>
            <person name="Yoshinaga Y."/>
            <person name="Martin F.M."/>
            <person name="Grigoriev I.V."/>
            <person name="Hibbett D.S."/>
        </authorList>
    </citation>
    <scope>NUCLEOTIDE SEQUENCE [LARGE SCALE GENOMIC DNA]</scope>
    <source>
        <strain evidence="1 2">CBS 109695</strain>
    </source>
</reference>
<gene>
    <name evidence="1" type="ORF">FIBSPDRAFT_721444</name>
</gene>
<feature type="non-terminal residue" evidence="1">
    <location>
        <position position="1"/>
    </location>
</feature>
<accession>A0A166W388</accession>
<protein>
    <submittedName>
        <fullName evidence="1">Uncharacterized protein</fullName>
    </submittedName>
</protein>
<sequence>KKVYKPVARRNIPTPYTGTTPDEFRIVRNILNDPLDTLPQLPDNPPAFVPGTRYTAARKAELDLNPNLFRWPEEERLAHEVVRLNEMLLAWDESEKGRFREDMFPPIRVPTIEHVPWNTPNLRIR</sequence>
<organism evidence="1 2">
    <name type="scientific">Athelia psychrophila</name>
    <dbReference type="NCBI Taxonomy" id="1759441"/>
    <lineage>
        <taxon>Eukaryota</taxon>
        <taxon>Fungi</taxon>
        <taxon>Dikarya</taxon>
        <taxon>Basidiomycota</taxon>
        <taxon>Agaricomycotina</taxon>
        <taxon>Agaricomycetes</taxon>
        <taxon>Agaricomycetidae</taxon>
        <taxon>Atheliales</taxon>
        <taxon>Atheliaceae</taxon>
        <taxon>Athelia</taxon>
    </lineage>
</organism>
<name>A0A166W388_9AGAM</name>
<dbReference type="EMBL" id="KV417483">
    <property type="protein sequence ID" value="KZP33324.1"/>
    <property type="molecule type" value="Genomic_DNA"/>
</dbReference>
<dbReference type="Proteomes" id="UP000076532">
    <property type="component" value="Unassembled WGS sequence"/>
</dbReference>
<dbReference type="AlphaFoldDB" id="A0A166W388"/>
<keyword evidence="2" id="KW-1185">Reference proteome</keyword>